<evidence type="ECO:0000313" key="5">
    <source>
        <dbReference type="Proteomes" id="UP001139103"/>
    </source>
</evidence>
<feature type="domain" description="VIT" evidence="3">
    <location>
        <begin position="45"/>
        <end position="173"/>
    </location>
</feature>
<feature type="domain" description="VWFA" evidence="2">
    <location>
        <begin position="295"/>
        <end position="470"/>
    </location>
</feature>
<dbReference type="PANTHER" id="PTHR45737:SF6">
    <property type="entry name" value="VON WILLEBRAND FACTOR A DOMAIN-CONTAINING PROTEIN 5A"/>
    <property type="match status" value="1"/>
</dbReference>
<dbReference type="InterPro" id="IPR036465">
    <property type="entry name" value="vWFA_dom_sf"/>
</dbReference>
<evidence type="ECO:0000259" key="3">
    <source>
        <dbReference type="PROSITE" id="PS51468"/>
    </source>
</evidence>
<keyword evidence="1" id="KW-0732">Signal</keyword>
<gene>
    <name evidence="4" type="ORF">LOC68_21910</name>
</gene>
<dbReference type="PROSITE" id="PS51468">
    <property type="entry name" value="VIT"/>
    <property type="match status" value="1"/>
</dbReference>
<feature type="signal peptide" evidence="1">
    <location>
        <begin position="1"/>
        <end position="28"/>
    </location>
</feature>
<evidence type="ECO:0000256" key="1">
    <source>
        <dbReference type="SAM" id="SignalP"/>
    </source>
</evidence>
<dbReference type="Proteomes" id="UP001139103">
    <property type="component" value="Unassembled WGS sequence"/>
</dbReference>
<dbReference type="InterPro" id="IPR002035">
    <property type="entry name" value="VWF_A"/>
</dbReference>
<dbReference type="RefSeq" id="WP_230222698.1">
    <property type="nucleotide sequence ID" value="NZ_JAJKFT010000010.1"/>
</dbReference>
<evidence type="ECO:0000313" key="4">
    <source>
        <dbReference type="EMBL" id="MCC9631056.1"/>
    </source>
</evidence>
<name>A0A9X1MQJ2_9BACT</name>
<dbReference type="InterPro" id="IPR013694">
    <property type="entry name" value="VIT"/>
</dbReference>
<dbReference type="SMART" id="SM00327">
    <property type="entry name" value="VWA"/>
    <property type="match status" value="1"/>
</dbReference>
<dbReference type="Pfam" id="PF08487">
    <property type="entry name" value="VIT"/>
    <property type="match status" value="1"/>
</dbReference>
<keyword evidence="5" id="KW-1185">Reference proteome</keyword>
<comment type="caution">
    <text evidence="4">The sequence shown here is derived from an EMBL/GenBank/DDBJ whole genome shotgun (WGS) entry which is preliminary data.</text>
</comment>
<sequence length="793" mass="87568">MSRLVRLSLWGPLALLIALFSGALNASAQTVVIIHDPIRPIPLPRPIPRPSPQPIPESYKIKSLEVDANIEDQIAKVQVSQTFENTCSRQLQVSFLFPLPYDGAIDSLTLLVDGKEYPAKLLPKDKAREIYEAIVRKNQDPALLEWVGTGMFQTSVFPVPAGATRKVTITYSQLLRKDNRLTDFLFPLSTARFTDKPLESLRMRLTVNTKDKLKSVYSPTHDVKVERKGKNRAVVTIEEKDCVPTSDFRLFFDTAKTDLSASVLTYRPDAGEDGYFLLLASPPIEQDPEVKTKKSVIFVVDRSGSMSGEKIEQAKEAAKFVLNNLNEEDTFNIIAYDSDVESFEPELQKLDEKSRKRALDFVDNLYAGGSTNIDGALSKAMAMLKDDTRPSYILFLTDGLPTHGEQNEAKIVANAKKHNDIRARVISFGVGYDVNSRLLDRLTRECFGQSEYVRPNEDIETHVARLYSKISAPVMTDVTIKYDLENGGGNFVNRLQPKDAHDLFAGEQLIVAGRYRKHGDAKITIVGNVGDKKQKVDFPAKFVKESDDQTYAFVEKLWAMRRIGEIIDDIDLNGKNDELVKELVALSTKHGIITPYTSFLADENATISDLADARRGGMHSFELAEAETRKLAESAGRSGFAQRAQKGAYRKADRAASDSFGGYAGGFGGGNQSGLGAASGPAAPAATPGAAANAYAGGAVFQDVENDRTVVASNVRNIGNDTLFLRDKIWIAESAGDVDPAKDKDKIKTVERFSKEYFALVAANNKQQNALLAQQRQGEQLLCNLRGQYYLIK</sequence>
<accession>A0A9X1MQJ2</accession>
<dbReference type="EMBL" id="JAJKFT010000010">
    <property type="protein sequence ID" value="MCC9631056.1"/>
    <property type="molecule type" value="Genomic_DNA"/>
</dbReference>
<dbReference type="AlphaFoldDB" id="A0A9X1MQJ2"/>
<dbReference type="SMART" id="SM00609">
    <property type="entry name" value="VIT"/>
    <property type="match status" value="1"/>
</dbReference>
<proteinExistence type="predicted"/>
<evidence type="ECO:0000259" key="2">
    <source>
        <dbReference type="PROSITE" id="PS50234"/>
    </source>
</evidence>
<dbReference type="Gene3D" id="3.40.50.410">
    <property type="entry name" value="von Willebrand factor, type A domain"/>
    <property type="match status" value="1"/>
</dbReference>
<organism evidence="4 5">
    <name type="scientific">Blastopirellula sediminis</name>
    <dbReference type="NCBI Taxonomy" id="2894196"/>
    <lineage>
        <taxon>Bacteria</taxon>
        <taxon>Pseudomonadati</taxon>
        <taxon>Planctomycetota</taxon>
        <taxon>Planctomycetia</taxon>
        <taxon>Pirellulales</taxon>
        <taxon>Pirellulaceae</taxon>
        <taxon>Blastopirellula</taxon>
    </lineage>
</organism>
<dbReference type="Pfam" id="PF13768">
    <property type="entry name" value="VWA_3"/>
    <property type="match status" value="1"/>
</dbReference>
<dbReference type="SUPFAM" id="SSF53300">
    <property type="entry name" value="vWA-like"/>
    <property type="match status" value="1"/>
</dbReference>
<feature type="chain" id="PRO_5040919383" evidence="1">
    <location>
        <begin position="29"/>
        <end position="793"/>
    </location>
</feature>
<protein>
    <submittedName>
        <fullName evidence="4">VWA domain-containing protein</fullName>
    </submittedName>
</protein>
<dbReference type="PANTHER" id="PTHR45737">
    <property type="entry name" value="VON WILLEBRAND FACTOR A DOMAIN-CONTAINING PROTEIN 5A"/>
    <property type="match status" value="1"/>
</dbReference>
<dbReference type="PROSITE" id="PS50234">
    <property type="entry name" value="VWFA"/>
    <property type="match status" value="1"/>
</dbReference>
<reference evidence="4" key="1">
    <citation type="submission" date="2021-11" db="EMBL/GenBank/DDBJ databases">
        <title>Genome sequence.</title>
        <authorList>
            <person name="Sun Q."/>
        </authorList>
    </citation>
    <scope>NUCLEOTIDE SEQUENCE</scope>
    <source>
        <strain evidence="4">JC732</strain>
    </source>
</reference>